<proteinExistence type="inferred from homology"/>
<keyword evidence="8" id="KW-1185">Reference proteome</keyword>
<dbReference type="SUPFAM" id="SSF48452">
    <property type="entry name" value="TPR-like"/>
    <property type="match status" value="1"/>
</dbReference>
<dbReference type="Pfam" id="PF03704">
    <property type="entry name" value="BTAD"/>
    <property type="match status" value="1"/>
</dbReference>
<dbReference type="InterPro" id="IPR027417">
    <property type="entry name" value="P-loop_NTPase"/>
</dbReference>
<dbReference type="GO" id="GO:0006355">
    <property type="term" value="P:regulation of DNA-templated transcription"/>
    <property type="evidence" value="ECO:0007669"/>
    <property type="project" value="InterPro"/>
</dbReference>
<dbReference type="SUPFAM" id="SSF52540">
    <property type="entry name" value="P-loop containing nucleoside triphosphate hydrolases"/>
    <property type="match status" value="1"/>
</dbReference>
<dbReference type="OrthoDB" id="134985at2"/>
<evidence type="ECO:0000259" key="5">
    <source>
        <dbReference type="SMART" id="SM00862"/>
    </source>
</evidence>
<dbReference type="AlphaFoldDB" id="D5UKB0"/>
<accession>D5UKB0</accession>
<comment type="similarity">
    <text evidence="1">Belongs to the AfsR/DnrI/RedD regulatory family.</text>
</comment>
<dbReference type="InterPro" id="IPR059106">
    <property type="entry name" value="WHD_MalT"/>
</dbReference>
<feature type="domain" description="Bacterial transcriptional activator" evidence="6">
    <location>
        <begin position="844"/>
        <end position="983"/>
    </location>
</feature>
<reference evidence="7 8" key="1">
    <citation type="journal article" date="2010" name="Stand. Genomic Sci.">
        <title>Complete genome sequence of Cellulomonas flavigena type strain (134).</title>
        <authorList>
            <person name="Abt B."/>
            <person name="Foster B."/>
            <person name="Lapidus A."/>
            <person name="Clum A."/>
            <person name="Sun H."/>
            <person name="Pukall R."/>
            <person name="Lucas S."/>
            <person name="Glavina Del Rio T."/>
            <person name="Nolan M."/>
            <person name="Tice H."/>
            <person name="Cheng J.F."/>
            <person name="Pitluck S."/>
            <person name="Liolios K."/>
            <person name="Ivanova N."/>
            <person name="Mavromatis K."/>
            <person name="Ovchinnikova G."/>
            <person name="Pati A."/>
            <person name="Goodwin L."/>
            <person name="Chen A."/>
            <person name="Palaniappan K."/>
            <person name="Land M."/>
            <person name="Hauser L."/>
            <person name="Chang Y.J."/>
            <person name="Jeffries C.D."/>
            <person name="Rohde M."/>
            <person name="Goker M."/>
            <person name="Woyke T."/>
            <person name="Bristow J."/>
            <person name="Eisen J.A."/>
            <person name="Markowitz V."/>
            <person name="Hugenholtz P."/>
            <person name="Kyrpides N.C."/>
            <person name="Klenk H.P."/>
        </authorList>
    </citation>
    <scope>NUCLEOTIDE SEQUENCE [LARGE SCALE GENOMIC DNA]</scope>
    <source>
        <strain evidence="8">ATCC 482 / DSM 20109 / BCRC 11376 / JCM 18109 / NBRC 3775 / NCIMB 8073 / NRS 134</strain>
    </source>
</reference>
<dbReference type="eggNOG" id="COG2909">
    <property type="taxonomic scope" value="Bacteria"/>
</dbReference>
<protein>
    <submittedName>
        <fullName evidence="7">Transcriptional regulator domain protein</fullName>
    </submittedName>
</protein>
<dbReference type="Pfam" id="PF25873">
    <property type="entry name" value="WHD_MalT"/>
    <property type="match status" value="1"/>
</dbReference>
<evidence type="ECO:0000256" key="2">
    <source>
        <dbReference type="ARBA" id="ARBA00023015"/>
    </source>
</evidence>
<dbReference type="GO" id="GO:0000160">
    <property type="term" value="P:phosphorelay signal transduction system"/>
    <property type="evidence" value="ECO:0007669"/>
    <property type="project" value="InterPro"/>
</dbReference>
<dbReference type="PANTHER" id="PTHR35807:SF1">
    <property type="entry name" value="TRANSCRIPTIONAL REGULATOR REDD"/>
    <property type="match status" value="1"/>
</dbReference>
<feature type="domain" description="OmpR/PhoB-type" evidence="5">
    <location>
        <begin position="758"/>
        <end position="836"/>
    </location>
</feature>
<dbReference type="Proteomes" id="UP000000849">
    <property type="component" value="Chromosome"/>
</dbReference>
<evidence type="ECO:0000313" key="8">
    <source>
        <dbReference type="Proteomes" id="UP000000849"/>
    </source>
</evidence>
<name>D5UKB0_CELFN</name>
<dbReference type="SMART" id="SM01043">
    <property type="entry name" value="BTAD"/>
    <property type="match status" value="1"/>
</dbReference>
<dbReference type="InterPro" id="IPR036388">
    <property type="entry name" value="WH-like_DNA-bd_sf"/>
</dbReference>
<evidence type="ECO:0000256" key="1">
    <source>
        <dbReference type="ARBA" id="ARBA00005820"/>
    </source>
</evidence>
<evidence type="ECO:0000259" key="6">
    <source>
        <dbReference type="SMART" id="SM01043"/>
    </source>
</evidence>
<keyword evidence="3" id="KW-0238">DNA-binding</keyword>
<dbReference type="PANTHER" id="PTHR35807">
    <property type="entry name" value="TRANSCRIPTIONAL REGULATOR REDD-RELATED"/>
    <property type="match status" value="1"/>
</dbReference>
<dbReference type="KEGG" id="cfl:Cfla_2887"/>
<dbReference type="Gene3D" id="3.40.50.300">
    <property type="entry name" value="P-loop containing nucleotide triphosphate hydrolases"/>
    <property type="match status" value="1"/>
</dbReference>
<dbReference type="SMART" id="SM00862">
    <property type="entry name" value="Trans_reg_C"/>
    <property type="match status" value="1"/>
</dbReference>
<dbReference type="EMBL" id="CP001964">
    <property type="protein sequence ID" value="ADG75771.1"/>
    <property type="molecule type" value="Genomic_DNA"/>
</dbReference>
<dbReference type="InterPro" id="IPR051677">
    <property type="entry name" value="AfsR-DnrI-RedD_regulator"/>
</dbReference>
<dbReference type="GO" id="GO:0003677">
    <property type="term" value="F:DNA binding"/>
    <property type="evidence" value="ECO:0007669"/>
    <property type="project" value="UniProtKB-KW"/>
</dbReference>
<evidence type="ECO:0000256" key="4">
    <source>
        <dbReference type="ARBA" id="ARBA00023163"/>
    </source>
</evidence>
<gene>
    <name evidence="7" type="ordered locus">Cfla_2887</name>
</gene>
<organism evidence="7 8">
    <name type="scientific">Cellulomonas flavigena (strain ATCC 482 / DSM 20109 / BCRC 11376 / JCM 18109 / NBRC 3775 / NCIMB 8073 / NRS 134)</name>
    <dbReference type="NCBI Taxonomy" id="446466"/>
    <lineage>
        <taxon>Bacteria</taxon>
        <taxon>Bacillati</taxon>
        <taxon>Actinomycetota</taxon>
        <taxon>Actinomycetes</taxon>
        <taxon>Micrococcales</taxon>
        <taxon>Cellulomonadaceae</taxon>
        <taxon>Cellulomonas</taxon>
    </lineage>
</organism>
<dbReference type="InterPro" id="IPR016032">
    <property type="entry name" value="Sig_transdc_resp-reg_C-effctor"/>
</dbReference>
<dbReference type="Gene3D" id="1.10.10.10">
    <property type="entry name" value="Winged helix-like DNA-binding domain superfamily/Winged helix DNA-binding domain"/>
    <property type="match status" value="1"/>
</dbReference>
<dbReference type="InterPro" id="IPR001867">
    <property type="entry name" value="OmpR/PhoB-type_DNA-bd"/>
</dbReference>
<keyword evidence="4" id="KW-0804">Transcription</keyword>
<dbReference type="STRING" id="446466.Cfla_2887"/>
<dbReference type="RefSeq" id="WP_013118102.1">
    <property type="nucleotide sequence ID" value="NC_014151.1"/>
</dbReference>
<keyword evidence="2" id="KW-0805">Transcription regulation</keyword>
<evidence type="ECO:0000256" key="3">
    <source>
        <dbReference type="ARBA" id="ARBA00023125"/>
    </source>
</evidence>
<dbReference type="SUPFAM" id="SSF46894">
    <property type="entry name" value="C-terminal effector domain of the bipartite response regulators"/>
    <property type="match status" value="1"/>
</dbReference>
<dbReference type="InterPro" id="IPR005158">
    <property type="entry name" value="BTAD"/>
</dbReference>
<dbReference type="InterPro" id="IPR011990">
    <property type="entry name" value="TPR-like_helical_dom_sf"/>
</dbReference>
<sequence>MRAADDVPASTGAVPVLRARLARPEPTGLRRPRLLARLVGAAAPPLVAVVAGPGCGKTTLLAHVAEAAGLPVAWVTLDPALDDPQVLLRHLHVACAALPWRGPHEPWPTADAALAALGDGLAGPALLVLDDVHTAERRRAAQVVDLLVRHQPAGLQLALGSRGLHPGVPSRGLAGTARVVDGEALRFRTWEVDELFRGHHATPLPAAEVAELTQRTHGWAAGLELFHLATRDRPASSRTRLLERAGRGPAVADYLAGHVLDPLPVSLREFLVRTSVLGRLSAERCDALLGTDGAARMLAAAHRHGLLTAVDDAGGTRYACHEVVRGYLLDTLAERAGGAVARELHRRAAALALAAGEHDEAVRSSCRAQDEDAVRRVLHLAGEDLARRPGPWLDLLPDAVRDDDPWVAVAVARRHLAEGVPERALAAYGDAAERAATAADRTLVIRECHLVRTWAEPSPGAPTYWVALVRRALARPRDCLAADVAAHDVGRALAPAVAALVGGDVRDAARRFAVVHRRAGTPPVVEALALLGEAAALTLVHDRGARDARERAHTAAGLLGAPALERLADGLDLAADPAVGDGLRHLRERCTGVGDTWGAAVLGLLDALRAVTAVPSRRRAVVVARDAADELEALGAPALAAWARAAGAVVRARCGDGPPPDGLEADAARSGPVPLALVLAVLDAPRDRWGRAARAAGVPGWVRLVAHRAATRTAPAPPIPVAGTPAAAAATAAGGTAVLRALDVQCLGTFRLTVAGVAVPTAGLRPQHAALLRALALAAPAPVHRDRLVEWFWPGRLPSRGQHSLQVAVSDVRRALDAASPGAGAVLRRVDQGYALEGGGTTVHDVRALEDALRAADVALDRGDEAAALVALRRVVADGAAELLPQDGTAEWVLGPRERLRAAVVRACAALADLLAARGDASGALAAVRRGLALDRYQDDLWRRLVRGLAADGRPAAAAAARREYAAVLSELGVASGTPPALRAGAATHVLPTLTGR</sequence>
<dbReference type="eggNOG" id="COG3629">
    <property type="taxonomic scope" value="Bacteria"/>
</dbReference>
<dbReference type="HOGENOM" id="CLU_301647_0_0_11"/>
<evidence type="ECO:0000313" key="7">
    <source>
        <dbReference type="EMBL" id="ADG75771.1"/>
    </source>
</evidence>